<proteinExistence type="predicted"/>
<reference evidence="1 2" key="1">
    <citation type="submission" date="2013-07" db="EMBL/GenBank/DDBJ databases">
        <authorList>
            <person name="Genoscope - CEA"/>
        </authorList>
    </citation>
    <scope>NUCLEOTIDE SEQUENCE [LARGE SCALE GENOMIC DNA]</scope>
    <source>
        <strain evidence="1 2">G6</strain>
    </source>
</reference>
<sequence length="53" mass="6305">MLFYRFFCFTAKNQLGRRLMRGMELRDDAYWAGKYMMGGDEARPSTLINSKLF</sequence>
<dbReference type="AlphaFoldDB" id="A0A068R1E2"/>
<dbReference type="Proteomes" id="UP000032735">
    <property type="component" value="Chromosome"/>
</dbReference>
<accession>A0A068R1E2</accession>
<dbReference type="KEGG" id="xpo:XPG1_1353"/>
<name>A0A068R1E2_9GAMM</name>
<evidence type="ECO:0000313" key="1">
    <source>
        <dbReference type="EMBL" id="CDG21008.1"/>
    </source>
</evidence>
<dbReference type="HOGENOM" id="CLU_3067756_0_0_6"/>
<organism evidence="1 2">
    <name type="scientific">Xenorhabdus poinarii G6</name>
    <dbReference type="NCBI Taxonomy" id="1354304"/>
    <lineage>
        <taxon>Bacteria</taxon>
        <taxon>Pseudomonadati</taxon>
        <taxon>Pseudomonadota</taxon>
        <taxon>Gammaproteobacteria</taxon>
        <taxon>Enterobacterales</taxon>
        <taxon>Morganellaceae</taxon>
        <taxon>Xenorhabdus</taxon>
    </lineage>
</organism>
<evidence type="ECO:0000313" key="2">
    <source>
        <dbReference type="Proteomes" id="UP000032735"/>
    </source>
</evidence>
<gene>
    <name evidence="1" type="ORF">XPG1_1353</name>
</gene>
<dbReference type="EMBL" id="FO704551">
    <property type="protein sequence ID" value="CDG21008.1"/>
    <property type="molecule type" value="Genomic_DNA"/>
</dbReference>
<protein>
    <submittedName>
        <fullName evidence="1">Uncharacterized protein</fullName>
    </submittedName>
</protein>
<keyword evidence="2" id="KW-1185">Reference proteome</keyword>